<evidence type="ECO:0000259" key="1">
    <source>
        <dbReference type="PROSITE" id="PS50042"/>
    </source>
</evidence>
<dbReference type="InterPro" id="IPR000595">
    <property type="entry name" value="cNMP-bd_dom"/>
</dbReference>
<dbReference type="CDD" id="cd00038">
    <property type="entry name" value="CAP_ED"/>
    <property type="match status" value="1"/>
</dbReference>
<dbReference type="InterPro" id="IPR018490">
    <property type="entry name" value="cNMP-bd_dom_sf"/>
</dbReference>
<dbReference type="Proteomes" id="UP000076962">
    <property type="component" value="Unassembled WGS sequence"/>
</dbReference>
<evidence type="ECO:0000313" key="2">
    <source>
        <dbReference type="EMBL" id="OAD20943.1"/>
    </source>
</evidence>
<dbReference type="PROSITE" id="PS50042">
    <property type="entry name" value="CNMP_BINDING_3"/>
    <property type="match status" value="1"/>
</dbReference>
<dbReference type="SUPFAM" id="SSF51206">
    <property type="entry name" value="cAMP-binding domain-like"/>
    <property type="match status" value="1"/>
</dbReference>
<dbReference type="Gene3D" id="2.60.120.10">
    <property type="entry name" value="Jelly Rolls"/>
    <property type="match status" value="1"/>
</dbReference>
<feature type="non-terminal residue" evidence="2">
    <location>
        <position position="203"/>
    </location>
</feature>
<dbReference type="PANTHER" id="PTHR11635">
    <property type="entry name" value="CAMP-DEPENDENT PROTEIN KINASE REGULATORY CHAIN"/>
    <property type="match status" value="1"/>
</dbReference>
<name>A0A176RYR6_9GAMM</name>
<comment type="caution">
    <text evidence="2">The sequence shown here is derived from an EMBL/GenBank/DDBJ whole genome shotgun (WGS) entry which is preliminary data.</text>
</comment>
<dbReference type="SMART" id="SM00100">
    <property type="entry name" value="cNMP"/>
    <property type="match status" value="1"/>
</dbReference>
<dbReference type="GO" id="GO:0034236">
    <property type="term" value="F:protein kinase A catalytic subunit binding"/>
    <property type="evidence" value="ECO:0007669"/>
    <property type="project" value="TreeGrafter"/>
</dbReference>
<dbReference type="GO" id="GO:0030552">
    <property type="term" value="F:cAMP binding"/>
    <property type="evidence" value="ECO:0007669"/>
    <property type="project" value="TreeGrafter"/>
</dbReference>
<dbReference type="GO" id="GO:0004862">
    <property type="term" value="F:cAMP-dependent protein kinase inhibitor activity"/>
    <property type="evidence" value="ECO:0007669"/>
    <property type="project" value="TreeGrafter"/>
</dbReference>
<sequence>VSQGVRMAPQLKQINEEQLRKERAKLSELLGSPLDQSTMELLEEQAFEDGEVVFEQGDVGDRFYLILEGIAKVTKKEGEHEKLLSRLSRGQYFGEMALIRHEPRAVTVRADGKLRVNCFKGTISHDASQFSATDSLTTTAAQTPKEDKSVSGKPIAYKHFLVDELALKIGPLVGITAFGEWPDVGQVDTTQAGDMDDVRHSLI</sequence>
<organism evidence="2 3">
    <name type="scientific">Candidatus Thiomargarita nelsonii</name>
    <dbReference type="NCBI Taxonomy" id="1003181"/>
    <lineage>
        <taxon>Bacteria</taxon>
        <taxon>Pseudomonadati</taxon>
        <taxon>Pseudomonadota</taxon>
        <taxon>Gammaproteobacteria</taxon>
        <taxon>Thiotrichales</taxon>
        <taxon>Thiotrichaceae</taxon>
        <taxon>Thiomargarita</taxon>
    </lineage>
</organism>
<accession>A0A176RYR6</accession>
<dbReference type="InterPro" id="IPR050503">
    <property type="entry name" value="cAMP-dep_PK_reg_su-like"/>
</dbReference>
<keyword evidence="3" id="KW-1185">Reference proteome</keyword>
<dbReference type="AlphaFoldDB" id="A0A176RYR6"/>
<dbReference type="InterPro" id="IPR014710">
    <property type="entry name" value="RmlC-like_jellyroll"/>
</dbReference>
<dbReference type="PANTHER" id="PTHR11635:SF152">
    <property type="entry name" value="CAMP-DEPENDENT PROTEIN KINASE TYPE I REGULATORY SUBUNIT-RELATED"/>
    <property type="match status" value="1"/>
</dbReference>
<reference evidence="2 3" key="1">
    <citation type="submission" date="2016-05" db="EMBL/GenBank/DDBJ databases">
        <title>Single-cell genome of chain-forming Candidatus Thiomargarita nelsonii and comparison to other large sulfur-oxidizing bacteria.</title>
        <authorList>
            <person name="Winkel M."/>
            <person name="Salman V."/>
            <person name="Woyke T."/>
            <person name="Schulz-Vogt H."/>
            <person name="Richter M."/>
            <person name="Flood B."/>
            <person name="Bailey J."/>
            <person name="Amann R."/>
            <person name="Mussmann M."/>
        </authorList>
    </citation>
    <scope>NUCLEOTIDE SEQUENCE [LARGE SCALE GENOMIC DNA]</scope>
    <source>
        <strain evidence="2 3">THI036</strain>
    </source>
</reference>
<dbReference type="GO" id="GO:0005952">
    <property type="term" value="C:cAMP-dependent protein kinase complex"/>
    <property type="evidence" value="ECO:0007669"/>
    <property type="project" value="InterPro"/>
</dbReference>
<feature type="domain" description="Cyclic nucleotide-binding" evidence="1">
    <location>
        <begin position="26"/>
        <end position="116"/>
    </location>
</feature>
<proteinExistence type="predicted"/>
<dbReference type="EMBL" id="LUTY01001989">
    <property type="protein sequence ID" value="OAD20943.1"/>
    <property type="molecule type" value="Genomic_DNA"/>
</dbReference>
<feature type="non-terminal residue" evidence="2">
    <location>
        <position position="1"/>
    </location>
</feature>
<evidence type="ECO:0000313" key="3">
    <source>
        <dbReference type="Proteomes" id="UP000076962"/>
    </source>
</evidence>
<protein>
    <submittedName>
        <fullName evidence="2">Cyclic nucleotide-binding domain protein</fullName>
    </submittedName>
</protein>
<dbReference type="PRINTS" id="PR00103">
    <property type="entry name" value="CAMPKINASE"/>
</dbReference>
<dbReference type="Pfam" id="PF00027">
    <property type="entry name" value="cNMP_binding"/>
    <property type="match status" value="1"/>
</dbReference>
<gene>
    <name evidence="2" type="ORF">THIOM_003318</name>
</gene>
<dbReference type="GO" id="GO:0005829">
    <property type="term" value="C:cytosol"/>
    <property type="evidence" value="ECO:0007669"/>
    <property type="project" value="TreeGrafter"/>
</dbReference>